<keyword evidence="2" id="KW-1185">Reference proteome</keyword>
<reference evidence="1" key="2">
    <citation type="submission" date="2022-01" db="EMBL/GenBank/DDBJ databases">
        <authorList>
            <person name="Yamashiro T."/>
            <person name="Shiraishi A."/>
            <person name="Satake H."/>
            <person name="Nakayama K."/>
        </authorList>
    </citation>
    <scope>NUCLEOTIDE SEQUENCE</scope>
</reference>
<proteinExistence type="predicted"/>
<accession>A0ABQ5F3K5</accession>
<organism evidence="1 2">
    <name type="scientific">Tanacetum coccineum</name>
    <dbReference type="NCBI Taxonomy" id="301880"/>
    <lineage>
        <taxon>Eukaryota</taxon>
        <taxon>Viridiplantae</taxon>
        <taxon>Streptophyta</taxon>
        <taxon>Embryophyta</taxon>
        <taxon>Tracheophyta</taxon>
        <taxon>Spermatophyta</taxon>
        <taxon>Magnoliopsida</taxon>
        <taxon>eudicotyledons</taxon>
        <taxon>Gunneridae</taxon>
        <taxon>Pentapetalae</taxon>
        <taxon>asterids</taxon>
        <taxon>campanulids</taxon>
        <taxon>Asterales</taxon>
        <taxon>Asteraceae</taxon>
        <taxon>Asteroideae</taxon>
        <taxon>Anthemideae</taxon>
        <taxon>Anthemidinae</taxon>
        <taxon>Tanacetum</taxon>
    </lineage>
</organism>
<gene>
    <name evidence="1" type="ORF">Tco_0992366</name>
</gene>
<reference evidence="1" key="1">
    <citation type="journal article" date="2022" name="Int. J. Mol. Sci.">
        <title>Draft Genome of Tanacetum Coccineum: Genomic Comparison of Closely Related Tanacetum-Family Plants.</title>
        <authorList>
            <person name="Yamashiro T."/>
            <person name="Shiraishi A."/>
            <person name="Nakayama K."/>
            <person name="Satake H."/>
        </authorList>
    </citation>
    <scope>NUCLEOTIDE SEQUENCE</scope>
</reference>
<dbReference type="EMBL" id="BQNB010016921">
    <property type="protein sequence ID" value="GJT57312.1"/>
    <property type="molecule type" value="Genomic_DNA"/>
</dbReference>
<protein>
    <recommendedName>
        <fullName evidence="3">Reverse transcriptase domain-containing protein</fullName>
    </recommendedName>
</protein>
<sequence>MQPPVWSDTTSSTPAYLPEITALTDVVKAMLLQNKTPSPAPVKAIEEICVTCGGLHPYYECLATDGNTFNASAATGTYNQGGEYILFLILFPSSHLLRHYVSFHEEFADELALLDPFPPRIDDADFDSKGDILLLEKLLNDYPSSPLPSKELHFEELKTIKSSIDDSPPLDILRGNSVTFSNPLFDANDDFTSCNDESLPEEDVLEENFKIYSNPLFEFDDEYTSSGINPLFNELLEDIKSKDSYVSNLDEPAFLVTDLSDANMDECFDLGGDIDEIDADVSTDIKDGYHDSEGDIIYLESLFINDTIPNLLPEVFLDHDPKSLNDEPKIDNLKVKASVRFTFEDRHYLSLTFIFKIFLPFHTYPMNSLLFLSSGVMNTFFDPNISLLVFSLERPALWKSHDDFSILSVLTRPQTKEFGGKISPDYDETLSARGFVNRSLSFHPLACLYMGIQYPRNLLTNVNLLA</sequence>
<evidence type="ECO:0008006" key="3">
    <source>
        <dbReference type="Google" id="ProtNLM"/>
    </source>
</evidence>
<evidence type="ECO:0000313" key="1">
    <source>
        <dbReference type="EMBL" id="GJT57312.1"/>
    </source>
</evidence>
<comment type="caution">
    <text evidence="1">The sequence shown here is derived from an EMBL/GenBank/DDBJ whole genome shotgun (WGS) entry which is preliminary data.</text>
</comment>
<evidence type="ECO:0000313" key="2">
    <source>
        <dbReference type="Proteomes" id="UP001151760"/>
    </source>
</evidence>
<name>A0ABQ5F3K5_9ASTR</name>
<dbReference type="Proteomes" id="UP001151760">
    <property type="component" value="Unassembled WGS sequence"/>
</dbReference>